<organism evidence="1 2">
    <name type="scientific">Artomyces pyxidatus</name>
    <dbReference type="NCBI Taxonomy" id="48021"/>
    <lineage>
        <taxon>Eukaryota</taxon>
        <taxon>Fungi</taxon>
        <taxon>Dikarya</taxon>
        <taxon>Basidiomycota</taxon>
        <taxon>Agaricomycotina</taxon>
        <taxon>Agaricomycetes</taxon>
        <taxon>Russulales</taxon>
        <taxon>Auriscalpiaceae</taxon>
        <taxon>Artomyces</taxon>
    </lineage>
</organism>
<comment type="caution">
    <text evidence="1">The sequence shown here is derived from an EMBL/GenBank/DDBJ whole genome shotgun (WGS) entry which is preliminary data.</text>
</comment>
<sequence length="1160" mass="125567">MGKSGHVDFSVELREESDWYVGALKTIDHLLDVAAFAVDPVSSIFAVGTLGGSIRIFGAPGVETGVTLSTPTPVKFLQFATNIFKLVAIDEKDTLYIWDLTSQGQIKLEVTFHLGLPATCITLSPSHTHAYIGFESGEVKTYDLLCRRLSAYSIPNAWELYEQELVGGGNFVDTTGTSRLPVDVVIHPRNLNLVFIAYGGGVVLIDLKNRNTLRTYELLIPAGAPGGAGYTDPDLMNHRRPSVISMSIHPSGHFFVVGHIDGSIAFWAVEDDDQPLLVRTLDDIDVHLLDMNNLEKHLPNEEGSEKKSAARHEPREPVFKLAWSGYPNSSDPRGGETSLVILGGQFHGDPPGLNVLWLPPYNPPAPPAPGPAEGLHPFFRKAMRASLDPLDAHFGHTPGIVQDFLLIPRENPHFAGTWDPKAILILFEGEEQTRGIEAYCFPPSAFLAPSDEPAKAPATDADEVDKQDAVAQDLESTLQSMKLHAEPEKLALHPELWSGPNAVMQASLVSLDRIAYDALVGPSPDDPKELRLEGGIAVPAEDIANEIRFAKFEPFRFLVTQHGDLTVRFTDLSVQLIIPSPTSPFTSACPRILPALTIDVLESLGHPTIACSLRPGFVDQARVDLVSFTNEALEVAIALTSGELFVYRLRAQPPYDAVQRNLPDKQLVSLEHLQVARGLRFKPFFMITASSPLSTFAMSDIGFVATAYMDGALSIVDMRGPRILLHADAEAQKPRHRPLQIHKSPTVDPISCLTWTICNLKSDSVPRIRLLACHVSGLTRIYTLMRDSHGMWSVRDAPQEVETTAAPLSAGTFVLDAQTGAPCKADKNRLAVALASSQSPAKEDSDSAAKCLLIVAGAKGVRCFDDLGDGKVSRSEWGSKAGQITTVQVIEKNGSYALVALNDRHEALIYSLPTLEYLHTFTLPTPTPLTPTLDPSGDFLSLTPLHPPRQPSVRSLSPPPAAKRSLSPAPSLSSVASLVSRAAPAYERPARSIVRNIHLDTLFNVRRGYHTPVVSLTERTSGAGPSMPPQPQPVELGPAGWLSTAGSWLGGLGVAAMGSVSGDQIDALLAGPDRPVPAKPAPRAGPGKFTEWDASTTSKSASRTQNTLYDRLHAAVAERGEMLGELENRFNSLEEGSKSMVEQAKRLAVTQTAKGWLSFR</sequence>
<dbReference type="EMBL" id="MU277226">
    <property type="protein sequence ID" value="KAI0059493.1"/>
    <property type="molecule type" value="Genomic_DNA"/>
</dbReference>
<reference evidence="1" key="2">
    <citation type="journal article" date="2022" name="New Phytol.">
        <title>Evolutionary transition to the ectomycorrhizal habit in the genomes of a hyperdiverse lineage of mushroom-forming fungi.</title>
        <authorList>
            <person name="Looney B."/>
            <person name="Miyauchi S."/>
            <person name="Morin E."/>
            <person name="Drula E."/>
            <person name="Courty P.E."/>
            <person name="Kohler A."/>
            <person name="Kuo A."/>
            <person name="LaButti K."/>
            <person name="Pangilinan J."/>
            <person name="Lipzen A."/>
            <person name="Riley R."/>
            <person name="Andreopoulos W."/>
            <person name="He G."/>
            <person name="Johnson J."/>
            <person name="Nolan M."/>
            <person name="Tritt A."/>
            <person name="Barry K.W."/>
            <person name="Grigoriev I.V."/>
            <person name="Nagy L.G."/>
            <person name="Hibbett D."/>
            <person name="Henrissat B."/>
            <person name="Matheny P.B."/>
            <person name="Labbe J."/>
            <person name="Martin F.M."/>
        </authorList>
    </citation>
    <scope>NUCLEOTIDE SEQUENCE</scope>
    <source>
        <strain evidence="1">HHB10654</strain>
    </source>
</reference>
<gene>
    <name evidence="1" type="ORF">BV25DRAFT_1918512</name>
</gene>
<dbReference type="Proteomes" id="UP000814140">
    <property type="component" value="Unassembled WGS sequence"/>
</dbReference>
<evidence type="ECO:0000313" key="1">
    <source>
        <dbReference type="EMBL" id="KAI0059493.1"/>
    </source>
</evidence>
<accession>A0ACB8STD3</accession>
<proteinExistence type="predicted"/>
<protein>
    <submittedName>
        <fullName evidence="1">Uncharacterized protein</fullName>
    </submittedName>
</protein>
<keyword evidence="2" id="KW-1185">Reference proteome</keyword>
<name>A0ACB8STD3_9AGAM</name>
<evidence type="ECO:0000313" key="2">
    <source>
        <dbReference type="Proteomes" id="UP000814140"/>
    </source>
</evidence>
<reference evidence="1" key="1">
    <citation type="submission" date="2021-03" db="EMBL/GenBank/DDBJ databases">
        <authorList>
            <consortium name="DOE Joint Genome Institute"/>
            <person name="Ahrendt S."/>
            <person name="Looney B.P."/>
            <person name="Miyauchi S."/>
            <person name="Morin E."/>
            <person name="Drula E."/>
            <person name="Courty P.E."/>
            <person name="Chicoki N."/>
            <person name="Fauchery L."/>
            <person name="Kohler A."/>
            <person name="Kuo A."/>
            <person name="Labutti K."/>
            <person name="Pangilinan J."/>
            <person name="Lipzen A."/>
            <person name="Riley R."/>
            <person name="Andreopoulos W."/>
            <person name="He G."/>
            <person name="Johnson J."/>
            <person name="Barry K.W."/>
            <person name="Grigoriev I.V."/>
            <person name="Nagy L."/>
            <person name="Hibbett D."/>
            <person name="Henrissat B."/>
            <person name="Matheny P.B."/>
            <person name="Labbe J."/>
            <person name="Martin F."/>
        </authorList>
    </citation>
    <scope>NUCLEOTIDE SEQUENCE</scope>
    <source>
        <strain evidence="1">HHB10654</strain>
    </source>
</reference>